<gene>
    <name evidence="2" type="ORF">BV494_11555</name>
</gene>
<dbReference type="Gene3D" id="1.20.1270.180">
    <property type="match status" value="1"/>
</dbReference>
<dbReference type="GO" id="GO:0005576">
    <property type="term" value="C:extracellular region"/>
    <property type="evidence" value="ECO:0007669"/>
    <property type="project" value="TreeGrafter"/>
</dbReference>
<proteinExistence type="predicted"/>
<dbReference type="AlphaFoldDB" id="A0A2L1URE0"/>
<dbReference type="PANTHER" id="PTHR37549:SF1">
    <property type="entry name" value="LIPOPROTEIN LPRI"/>
    <property type="match status" value="1"/>
</dbReference>
<dbReference type="InterPro" id="IPR009739">
    <property type="entry name" value="LprI-like_N"/>
</dbReference>
<evidence type="ECO:0000313" key="3">
    <source>
        <dbReference type="Proteomes" id="UP000239197"/>
    </source>
</evidence>
<name>A0A2L1URE0_9GAMM</name>
<evidence type="ECO:0000259" key="1">
    <source>
        <dbReference type="Pfam" id="PF07007"/>
    </source>
</evidence>
<dbReference type="EMBL" id="CP019062">
    <property type="protein sequence ID" value="AVF35523.1"/>
    <property type="molecule type" value="Genomic_DNA"/>
</dbReference>
<sequence>MLSLLFCAPFTFAASFNCDKAGTVVEHAICNSTALSELDVRLNDNYKLAMSNLPASQLVQLRSSQLAWLKTRNACDVQGDCLKSRMEQRSAKLESLSEQASIELDNTLRAIPTDPLVAAKKLREYSNPLASAWLVYLHQFERAGKVTDAEADQRYQMAKDALGDSFPHSLLIDIEKDPSATENRKVLTLLRMTIENAGYLEAVAGKEREYVHCFIFKNQDEDAYATFGSLYGSTMDSRAPICAPVGKLFQQPAWVQLIQSIAPELEHFGENAGTVRFSSYADWRMLDLRITVSAEDFLKSAAKNGPFRDPEKEITDWDEKDWSKQERDNVLKAAIMARQTTVKWLHEEKHFPAADADKAASAIVKQWLTARLDFMSE</sequence>
<dbReference type="PANTHER" id="PTHR37549">
    <property type="entry name" value="LIPOPROTEIN LPRI"/>
    <property type="match status" value="1"/>
</dbReference>
<protein>
    <recommendedName>
        <fullName evidence="1">Lysozyme inhibitor LprI-like N-terminal domain-containing protein</fullName>
    </recommendedName>
</protein>
<dbReference type="KEGG" id="rox:BV494_11555"/>
<feature type="domain" description="Lysozyme inhibitor LprI-like N-terminal" evidence="1">
    <location>
        <begin position="19"/>
        <end position="89"/>
    </location>
</feature>
<accession>A0A2L1URE0</accession>
<dbReference type="Pfam" id="PF07007">
    <property type="entry name" value="LprI"/>
    <property type="match status" value="1"/>
</dbReference>
<evidence type="ECO:0000313" key="2">
    <source>
        <dbReference type="EMBL" id="AVF35523.1"/>
    </source>
</evidence>
<reference evidence="3" key="1">
    <citation type="submission" date="2017-01" db="EMBL/GenBank/DDBJ databases">
        <title>Genome sequence of Rouxiella sp. ERMR1:05.</title>
        <authorList>
            <person name="Kumar R."/>
            <person name="Singh D."/>
            <person name="Kumar S."/>
        </authorList>
    </citation>
    <scope>NUCLEOTIDE SEQUENCE [LARGE SCALE GENOMIC DNA]</scope>
    <source>
        <strain evidence="3">ERMR1:05</strain>
    </source>
</reference>
<keyword evidence="3" id="KW-1185">Reference proteome</keyword>
<dbReference type="Proteomes" id="UP000239197">
    <property type="component" value="Chromosome"/>
</dbReference>
<dbReference type="InterPro" id="IPR052755">
    <property type="entry name" value="Lysozyme_Inhibitor_LprI"/>
</dbReference>
<organism evidence="2 3">
    <name type="scientific">Rahnella sikkimica</name>
    <dbReference type="NCBI Taxonomy" id="1805933"/>
    <lineage>
        <taxon>Bacteria</taxon>
        <taxon>Pseudomonadati</taxon>
        <taxon>Pseudomonadota</taxon>
        <taxon>Gammaproteobacteria</taxon>
        <taxon>Enterobacterales</taxon>
        <taxon>Yersiniaceae</taxon>
        <taxon>Rahnella</taxon>
    </lineage>
</organism>